<proteinExistence type="predicted"/>
<comment type="caution">
    <text evidence="2">The sequence shown here is derived from an EMBL/GenBank/DDBJ whole genome shotgun (WGS) entry which is preliminary data.</text>
</comment>
<evidence type="ECO:0000313" key="3">
    <source>
        <dbReference type="Proteomes" id="UP001381693"/>
    </source>
</evidence>
<evidence type="ECO:0000256" key="1">
    <source>
        <dbReference type="SAM" id="Phobius"/>
    </source>
</evidence>
<name>A0AAN8X6G8_HALRR</name>
<feature type="transmembrane region" description="Helical" evidence="1">
    <location>
        <begin position="71"/>
        <end position="92"/>
    </location>
</feature>
<keyword evidence="3" id="KW-1185">Reference proteome</keyword>
<keyword evidence="1" id="KW-0812">Transmembrane</keyword>
<dbReference type="AlphaFoldDB" id="A0AAN8X6G8"/>
<gene>
    <name evidence="2" type="ORF">SK128_000941</name>
</gene>
<organism evidence="2 3">
    <name type="scientific">Halocaridina rubra</name>
    <name type="common">Hawaiian red shrimp</name>
    <dbReference type="NCBI Taxonomy" id="373956"/>
    <lineage>
        <taxon>Eukaryota</taxon>
        <taxon>Metazoa</taxon>
        <taxon>Ecdysozoa</taxon>
        <taxon>Arthropoda</taxon>
        <taxon>Crustacea</taxon>
        <taxon>Multicrustacea</taxon>
        <taxon>Malacostraca</taxon>
        <taxon>Eumalacostraca</taxon>
        <taxon>Eucarida</taxon>
        <taxon>Decapoda</taxon>
        <taxon>Pleocyemata</taxon>
        <taxon>Caridea</taxon>
        <taxon>Atyoidea</taxon>
        <taxon>Atyidae</taxon>
        <taxon>Halocaridina</taxon>
    </lineage>
</organism>
<sequence>MGQISLDDMDYNDENCSNNYIPSTEEYLGALGLYGKWLTILGGLFTLLLYVVFFEQVFFSQRGAHRVFRGHIYWIASVYPFMTMMSLASVVVPRAHNICSAVKVTSSTFLKHGSMLPFHPHVNQARWAQVVPKVVPDTTISGCYQTYEDRQVHINILLSALAWLLRGCLL</sequence>
<protein>
    <submittedName>
        <fullName evidence="2">Uncharacterized protein</fullName>
    </submittedName>
</protein>
<reference evidence="2 3" key="1">
    <citation type="submission" date="2023-11" db="EMBL/GenBank/DDBJ databases">
        <title>Halocaridina rubra genome assembly.</title>
        <authorList>
            <person name="Smith C."/>
        </authorList>
    </citation>
    <scope>NUCLEOTIDE SEQUENCE [LARGE SCALE GENOMIC DNA]</scope>
    <source>
        <strain evidence="2">EP-1</strain>
        <tissue evidence="2">Whole</tissue>
    </source>
</reference>
<feature type="transmembrane region" description="Helical" evidence="1">
    <location>
        <begin position="37"/>
        <end position="59"/>
    </location>
</feature>
<keyword evidence="1" id="KW-1133">Transmembrane helix</keyword>
<dbReference type="Proteomes" id="UP001381693">
    <property type="component" value="Unassembled WGS sequence"/>
</dbReference>
<dbReference type="EMBL" id="JAXCGZ010011327">
    <property type="protein sequence ID" value="KAK7075303.1"/>
    <property type="molecule type" value="Genomic_DNA"/>
</dbReference>
<keyword evidence="1" id="KW-0472">Membrane</keyword>
<accession>A0AAN8X6G8</accession>
<evidence type="ECO:0000313" key="2">
    <source>
        <dbReference type="EMBL" id="KAK7075303.1"/>
    </source>
</evidence>